<dbReference type="OMA" id="PAFTQRC"/>
<dbReference type="InterPro" id="IPR046769">
    <property type="entry name" value="DOCKER_Lobe_A"/>
</dbReference>
<dbReference type="OrthoDB" id="47328at2759"/>
<comment type="caution">
    <text evidence="4">The sequence shown here is derived from an EMBL/GenBank/DDBJ whole genome shotgun (WGS) entry which is preliminary data.</text>
</comment>
<accession>A0A401Q5R2</accession>
<dbReference type="InterPro" id="IPR046770">
    <property type="entry name" value="DOCKER_Lobe_B"/>
</dbReference>
<evidence type="ECO:0000313" key="4">
    <source>
        <dbReference type="EMBL" id="GCB80733.1"/>
    </source>
</evidence>
<dbReference type="InterPro" id="IPR043161">
    <property type="entry name" value="DOCK_C_lobe_A"/>
</dbReference>
<comment type="similarity">
    <text evidence="2">Belongs to the DOCK family.</text>
</comment>
<evidence type="ECO:0000256" key="2">
    <source>
        <dbReference type="PROSITE-ProRule" id="PRU00984"/>
    </source>
</evidence>
<dbReference type="AlphaFoldDB" id="A0A401Q5R2"/>
<feature type="non-terminal residue" evidence="4">
    <location>
        <position position="677"/>
    </location>
</feature>
<dbReference type="GO" id="GO:0031252">
    <property type="term" value="C:cell leading edge"/>
    <property type="evidence" value="ECO:0007669"/>
    <property type="project" value="TreeGrafter"/>
</dbReference>
<dbReference type="EMBL" id="BFAA01009856">
    <property type="protein sequence ID" value="GCB80733.1"/>
    <property type="molecule type" value="Genomic_DNA"/>
</dbReference>
<keyword evidence="5" id="KW-1185">Reference proteome</keyword>
<sequence>PGSAMATEVTQTLLYCFLWVLKNADDATIKGWLQRLPTQHLLHFLELLDLCVSNFEYEGQPSTEQISSHIYRKSRDMKARLEESIFGTTGARKEMMKRREYPGIDRLFPPVSVSLQEKVRWRKDLTQWRQAVDKDKSKLELQQEALVSGNLTVETNLIVLDTLELVMQLLLQSYLTVTVSMLQFPDVLFDEDSEHCTDLCLLLLQRCMSRFESTRVQASASLYLLMRQSYKVHFSRMKMYITLSLASLAEKISNQDEYCLQKSLGTILAYLETDRAMQHTGFLTQVEELLRNLKVVSGATVKLQDFLKDVDMQIDLMYRIAKCLQNYLDLRLMWLRNIAMKHVERKQFVEAAHCLVHSAALVAEYLSRVEGFVHLPMGSVNFQKISINVLEESLVCDEVFSMEREGICTGNCFSEEGLLEFLDDAVELFNRAECYEAVYEIYKIVIPIAEFHRNIKKLSVIHGNLKETFDLILRKDNKRMFGTFFRVGFYGSLFGELDEQEYVYKEPGITKLVEISSKLQEFYKMQFGKDQVEVLKDSLPVKKESLDPNKAYLQITYVEPYFEEYELKNRVAYYERNSNVRRFIYSTPYTLNGRAHGELSQQYKRKTILTTLHAFPYIKTRISIIERQEINLRPIEAVIEDMQKKTHELAQATTENPPNMKLLQMVLQGSVGTTVNQ</sequence>
<dbReference type="PANTHER" id="PTHR23317">
    <property type="entry name" value="DEDICATOR OF CYTOKINESIS DOCK"/>
    <property type="match status" value="1"/>
</dbReference>
<dbReference type="Gene3D" id="1.20.58.740">
    <property type="match status" value="1"/>
</dbReference>
<gene>
    <name evidence="4" type="ORF">scyTo_0016372</name>
</gene>
<name>A0A401Q5R2_SCYTO</name>
<dbReference type="Gene3D" id="1.25.40.410">
    <property type="match status" value="1"/>
</dbReference>
<dbReference type="InterPro" id="IPR026791">
    <property type="entry name" value="DOCK"/>
</dbReference>
<dbReference type="Pfam" id="PF20422">
    <property type="entry name" value="DHR-2_Lobe_B"/>
    <property type="match status" value="1"/>
</dbReference>
<keyword evidence="1" id="KW-0344">Guanine-nucleotide releasing factor</keyword>
<dbReference type="InterPro" id="IPR027357">
    <property type="entry name" value="DOCKER_dom"/>
</dbReference>
<reference evidence="4 5" key="1">
    <citation type="journal article" date="2018" name="Nat. Ecol. Evol.">
        <title>Shark genomes provide insights into elasmobranch evolution and the origin of vertebrates.</title>
        <authorList>
            <person name="Hara Y"/>
            <person name="Yamaguchi K"/>
            <person name="Onimaru K"/>
            <person name="Kadota M"/>
            <person name="Koyanagi M"/>
            <person name="Keeley SD"/>
            <person name="Tatsumi K"/>
            <person name="Tanaka K"/>
            <person name="Motone F"/>
            <person name="Kageyama Y"/>
            <person name="Nozu R"/>
            <person name="Adachi N"/>
            <person name="Nishimura O"/>
            <person name="Nakagawa R"/>
            <person name="Tanegashima C"/>
            <person name="Kiyatake I"/>
            <person name="Matsumoto R"/>
            <person name="Murakumo K"/>
            <person name="Nishida K"/>
            <person name="Terakita A"/>
            <person name="Kuratani S"/>
            <person name="Sato K"/>
            <person name="Hyodo S Kuraku.S."/>
        </authorList>
    </citation>
    <scope>NUCLEOTIDE SEQUENCE [LARGE SCALE GENOMIC DNA]</scope>
</reference>
<evidence type="ECO:0000256" key="1">
    <source>
        <dbReference type="ARBA" id="ARBA00022658"/>
    </source>
</evidence>
<dbReference type="Pfam" id="PF06920">
    <property type="entry name" value="DHR-2_Lobe_A"/>
    <property type="match status" value="1"/>
</dbReference>
<dbReference type="GO" id="GO:0005085">
    <property type="term" value="F:guanyl-nucleotide exchange factor activity"/>
    <property type="evidence" value="ECO:0007669"/>
    <property type="project" value="UniProtKB-KW"/>
</dbReference>
<dbReference type="GO" id="GO:2000406">
    <property type="term" value="P:positive regulation of T cell migration"/>
    <property type="evidence" value="ECO:0007669"/>
    <property type="project" value="TreeGrafter"/>
</dbReference>
<dbReference type="STRING" id="75743.A0A401Q5R2"/>
<organism evidence="4 5">
    <name type="scientific">Scyliorhinus torazame</name>
    <name type="common">Cloudy catshark</name>
    <name type="synonym">Catulus torazame</name>
    <dbReference type="NCBI Taxonomy" id="75743"/>
    <lineage>
        <taxon>Eukaryota</taxon>
        <taxon>Metazoa</taxon>
        <taxon>Chordata</taxon>
        <taxon>Craniata</taxon>
        <taxon>Vertebrata</taxon>
        <taxon>Chondrichthyes</taxon>
        <taxon>Elasmobranchii</taxon>
        <taxon>Galeomorphii</taxon>
        <taxon>Galeoidea</taxon>
        <taxon>Carcharhiniformes</taxon>
        <taxon>Scyliorhinidae</taxon>
        <taxon>Scyliorhinus</taxon>
    </lineage>
</organism>
<evidence type="ECO:0000313" key="5">
    <source>
        <dbReference type="Proteomes" id="UP000288216"/>
    </source>
</evidence>
<feature type="domain" description="DOCKER" evidence="3">
    <location>
        <begin position="322"/>
        <end position="677"/>
    </location>
</feature>
<dbReference type="GO" id="GO:1903905">
    <property type="term" value="P:positive regulation of establishment of T cell polarity"/>
    <property type="evidence" value="ECO:0007669"/>
    <property type="project" value="TreeGrafter"/>
</dbReference>
<dbReference type="Proteomes" id="UP000288216">
    <property type="component" value="Unassembled WGS sequence"/>
</dbReference>
<dbReference type="PANTHER" id="PTHR23317:SF74">
    <property type="entry name" value="DEDICATOR OF CYTOKINESIS PROTEIN 8"/>
    <property type="match status" value="1"/>
</dbReference>
<dbReference type="PROSITE" id="PS51651">
    <property type="entry name" value="DOCKER"/>
    <property type="match status" value="1"/>
</dbReference>
<dbReference type="GO" id="GO:0007264">
    <property type="term" value="P:small GTPase-mediated signal transduction"/>
    <property type="evidence" value="ECO:0007669"/>
    <property type="project" value="InterPro"/>
</dbReference>
<feature type="non-terminal residue" evidence="4">
    <location>
        <position position="1"/>
    </location>
</feature>
<proteinExistence type="inferred from homology"/>
<protein>
    <recommendedName>
        <fullName evidence="3">DOCKER domain-containing protein</fullName>
    </recommendedName>
</protein>
<dbReference type="InterPro" id="IPR043162">
    <property type="entry name" value="DOCK_C_lobe_C"/>
</dbReference>
<evidence type="ECO:0000259" key="3">
    <source>
        <dbReference type="PROSITE" id="PS51651"/>
    </source>
</evidence>